<dbReference type="EMBL" id="BARS01038328">
    <property type="protein sequence ID" value="GAG21363.1"/>
    <property type="molecule type" value="Genomic_DNA"/>
</dbReference>
<organism evidence="1">
    <name type="scientific">marine sediment metagenome</name>
    <dbReference type="NCBI Taxonomy" id="412755"/>
    <lineage>
        <taxon>unclassified sequences</taxon>
        <taxon>metagenomes</taxon>
        <taxon>ecological metagenomes</taxon>
    </lineage>
</organism>
<comment type="caution">
    <text evidence="1">The sequence shown here is derived from an EMBL/GenBank/DDBJ whole genome shotgun (WGS) entry which is preliminary data.</text>
</comment>
<gene>
    <name evidence="1" type="ORF">S01H1_58662</name>
</gene>
<dbReference type="AlphaFoldDB" id="X0W9T6"/>
<feature type="non-terminal residue" evidence="1">
    <location>
        <position position="41"/>
    </location>
</feature>
<protein>
    <submittedName>
        <fullName evidence="1">Uncharacterized protein</fullName>
    </submittedName>
</protein>
<sequence length="41" mass="4793">MSEINPRFKAFGNTLVVSKLFAIVGCNSMRSIYQWLQEIYH</sequence>
<accession>X0W9T6</accession>
<proteinExistence type="predicted"/>
<reference evidence="1" key="1">
    <citation type="journal article" date="2014" name="Front. Microbiol.">
        <title>High frequency of phylogenetically diverse reductive dehalogenase-homologous genes in deep subseafloor sedimentary metagenomes.</title>
        <authorList>
            <person name="Kawai M."/>
            <person name="Futagami T."/>
            <person name="Toyoda A."/>
            <person name="Takaki Y."/>
            <person name="Nishi S."/>
            <person name="Hori S."/>
            <person name="Arai W."/>
            <person name="Tsubouchi T."/>
            <person name="Morono Y."/>
            <person name="Uchiyama I."/>
            <person name="Ito T."/>
            <person name="Fujiyama A."/>
            <person name="Inagaki F."/>
            <person name="Takami H."/>
        </authorList>
    </citation>
    <scope>NUCLEOTIDE SEQUENCE</scope>
    <source>
        <strain evidence="1">Expedition CK06-06</strain>
    </source>
</reference>
<name>X0W9T6_9ZZZZ</name>
<evidence type="ECO:0000313" key="1">
    <source>
        <dbReference type="EMBL" id="GAG21363.1"/>
    </source>
</evidence>